<dbReference type="GO" id="GO:0003677">
    <property type="term" value="F:DNA binding"/>
    <property type="evidence" value="ECO:0007669"/>
    <property type="project" value="InterPro"/>
</dbReference>
<dbReference type="Proteomes" id="UP000225706">
    <property type="component" value="Unassembled WGS sequence"/>
</dbReference>
<dbReference type="OrthoDB" id="10250260at2759"/>
<dbReference type="GO" id="GO:1990904">
    <property type="term" value="C:ribonucleoprotein complex"/>
    <property type="evidence" value="ECO:0007669"/>
    <property type="project" value="UniProtKB-KW"/>
</dbReference>
<evidence type="ECO:0000256" key="13">
    <source>
        <dbReference type="ARBA" id="ARBA00062626"/>
    </source>
</evidence>
<dbReference type="Gene3D" id="3.30.1490.120">
    <property type="entry name" value="RNA polymerase Rpb7-like, N-terminal domain"/>
    <property type="match status" value="1"/>
</dbReference>
<dbReference type="AlphaFoldDB" id="A0A2B4S0N6"/>
<dbReference type="GO" id="GO:0006412">
    <property type="term" value="P:translation"/>
    <property type="evidence" value="ECO:0007669"/>
    <property type="project" value="InterPro"/>
</dbReference>
<keyword evidence="22" id="KW-1185">Reference proteome</keyword>
<evidence type="ECO:0000313" key="21">
    <source>
        <dbReference type="EMBL" id="PFX22613.1"/>
    </source>
</evidence>
<dbReference type="InterPro" id="IPR013238">
    <property type="entry name" value="RNA_pol_III_Rbc25"/>
</dbReference>
<dbReference type="InterPro" id="IPR036898">
    <property type="entry name" value="RNA_pol_Rpb7-like_N_sf"/>
</dbReference>
<comment type="similarity">
    <text evidence="2 17">Belongs to the universal ribosomal protein uS8 family.</text>
</comment>
<name>A0A2B4S0N6_STYPI</name>
<dbReference type="Pfam" id="PF03876">
    <property type="entry name" value="SHS2_Rpb7-N"/>
    <property type="match status" value="1"/>
</dbReference>
<feature type="domain" description="RNA polymerase Rpb7-like N-terminal" evidence="19">
    <location>
        <begin position="167"/>
        <end position="223"/>
    </location>
</feature>
<dbReference type="FunFam" id="2.40.50.140:FF:000130">
    <property type="entry name" value="DNA-directed RNA polymerase III subunit RPC8"/>
    <property type="match status" value="1"/>
</dbReference>
<dbReference type="Gene3D" id="2.40.50.140">
    <property type="entry name" value="Nucleic acid-binding proteins"/>
    <property type="match status" value="1"/>
</dbReference>
<dbReference type="GO" id="GO:0005634">
    <property type="term" value="C:nucleus"/>
    <property type="evidence" value="ECO:0007669"/>
    <property type="project" value="UniProtKB-SubCell"/>
</dbReference>
<evidence type="ECO:0000256" key="6">
    <source>
        <dbReference type="ARBA" id="ARBA00022859"/>
    </source>
</evidence>
<dbReference type="NCBIfam" id="TIGR00448">
    <property type="entry name" value="rpoE"/>
    <property type="match status" value="1"/>
</dbReference>
<evidence type="ECO:0000256" key="4">
    <source>
        <dbReference type="ARBA" id="ARBA00022478"/>
    </source>
</evidence>
<dbReference type="Pfam" id="PF08292">
    <property type="entry name" value="RNA_pol_Rbc25"/>
    <property type="match status" value="1"/>
</dbReference>
<dbReference type="Gene3D" id="3.30.1490.10">
    <property type="match status" value="1"/>
</dbReference>
<comment type="function">
    <text evidence="12">DNA-dependent RNA polymerase catalyzes the transcription of DNA into RNA using the four ribonucleoside triphosphates as substrates. Specific peripheric component of RNA polymerase III (Pol III) which synthesizes small non-coding RNAs including 5S rRNA, snRNAs, tRNAs and miRNAs from at least 500 distinct genomic loci. With CRCP/RPC9 forms a mobile stalk that protrudes from Pol III core and functions primarily in transcription initiation. Pol III plays a key role in sensing and limiting infection by intracellular bacteria and DNA viruses. Acts as nuclear and cytosolic DNA sensor involved in innate immune response. Can sense non-self dsDNA that serves as template for transcription into dsRNA. The non-self RNA polymerase III transcripts, such as Epstein-Barr virus-encoded RNAs (EBERs) induce type I interferon and NF-kappa-B through the RIG-I pathway.</text>
</comment>
<evidence type="ECO:0000256" key="16">
    <source>
        <dbReference type="ARBA" id="ARBA00078855"/>
    </source>
</evidence>
<evidence type="ECO:0000256" key="11">
    <source>
        <dbReference type="ARBA" id="ARBA00023274"/>
    </source>
</evidence>
<dbReference type="InterPro" id="IPR012340">
    <property type="entry name" value="NA-bd_OB-fold"/>
</dbReference>
<keyword evidence="8" id="KW-0051">Antiviral defense</keyword>
<dbReference type="Gene3D" id="3.30.1370.30">
    <property type="match status" value="1"/>
</dbReference>
<organism evidence="21 22">
    <name type="scientific">Stylophora pistillata</name>
    <name type="common">Smooth cauliflower coral</name>
    <dbReference type="NCBI Taxonomy" id="50429"/>
    <lineage>
        <taxon>Eukaryota</taxon>
        <taxon>Metazoa</taxon>
        <taxon>Cnidaria</taxon>
        <taxon>Anthozoa</taxon>
        <taxon>Hexacorallia</taxon>
        <taxon>Scleractinia</taxon>
        <taxon>Astrocoeniina</taxon>
        <taxon>Pocilloporidae</taxon>
        <taxon>Stylophora</taxon>
    </lineage>
</organism>
<dbReference type="EMBL" id="LSMT01000234">
    <property type="protein sequence ID" value="PFX22613.1"/>
    <property type="molecule type" value="Genomic_DNA"/>
</dbReference>
<dbReference type="InterPro" id="IPR000630">
    <property type="entry name" value="Ribosomal_uS8"/>
</dbReference>
<keyword evidence="10" id="KW-0539">Nucleus</keyword>
<keyword evidence="7 17" id="KW-0689">Ribosomal protein</keyword>
<reference evidence="22" key="1">
    <citation type="journal article" date="2017" name="bioRxiv">
        <title>Comparative analysis of the genomes of Stylophora pistillata and Acropora digitifera provides evidence for extensive differences between species of corals.</title>
        <authorList>
            <person name="Voolstra C.R."/>
            <person name="Li Y."/>
            <person name="Liew Y.J."/>
            <person name="Baumgarten S."/>
            <person name="Zoccola D."/>
            <person name="Flot J.-F."/>
            <person name="Tambutte S."/>
            <person name="Allemand D."/>
            <person name="Aranda M."/>
        </authorList>
    </citation>
    <scope>NUCLEOTIDE SEQUENCE [LARGE SCALE GENOMIC DNA]</scope>
</reference>
<dbReference type="GO" id="GO:0005840">
    <property type="term" value="C:ribosome"/>
    <property type="evidence" value="ECO:0007669"/>
    <property type="project" value="UniProtKB-KW"/>
</dbReference>
<dbReference type="NCBIfam" id="NF003115">
    <property type="entry name" value="PRK04034.1"/>
    <property type="match status" value="1"/>
</dbReference>
<dbReference type="InterPro" id="IPR005576">
    <property type="entry name" value="Rpb7-like_N"/>
</dbReference>
<dbReference type="GO" id="GO:0003735">
    <property type="term" value="F:structural constituent of ribosome"/>
    <property type="evidence" value="ECO:0007669"/>
    <property type="project" value="InterPro"/>
</dbReference>
<keyword evidence="11 17" id="KW-0687">Ribonucleoprotein</keyword>
<evidence type="ECO:0000259" key="20">
    <source>
        <dbReference type="Pfam" id="PF08292"/>
    </source>
</evidence>
<evidence type="ECO:0000313" key="22">
    <source>
        <dbReference type="Proteomes" id="UP000225706"/>
    </source>
</evidence>
<comment type="subcellular location">
    <subcellularLocation>
        <location evidence="1">Nucleus</location>
    </subcellularLocation>
</comment>
<evidence type="ECO:0000256" key="15">
    <source>
        <dbReference type="ARBA" id="ARBA00073027"/>
    </source>
</evidence>
<dbReference type="GO" id="GO:0006351">
    <property type="term" value="P:DNA-templated transcription"/>
    <property type="evidence" value="ECO:0007669"/>
    <property type="project" value="InterPro"/>
</dbReference>
<dbReference type="InterPro" id="IPR004519">
    <property type="entry name" value="RNAP_E/RPC8"/>
</dbReference>
<dbReference type="FunFam" id="3.30.1490.120:FF:000002">
    <property type="entry name" value="DNA-directed RNA polymerase III subunit RPC8"/>
    <property type="match status" value="1"/>
</dbReference>
<proteinExistence type="inferred from homology"/>
<feature type="region of interest" description="Disordered" evidence="18">
    <location>
        <begin position="320"/>
        <end position="347"/>
    </location>
</feature>
<dbReference type="FunFam" id="3.30.1370.30:FF:000001">
    <property type="entry name" value="40S ribosomal protein S15a"/>
    <property type="match status" value="1"/>
</dbReference>
<dbReference type="GO" id="GO:0045087">
    <property type="term" value="P:innate immune response"/>
    <property type="evidence" value="ECO:0007669"/>
    <property type="project" value="UniProtKB-KW"/>
</dbReference>
<dbReference type="CDD" id="cd04330">
    <property type="entry name" value="RNAP_III_Rpc25_N"/>
    <property type="match status" value="1"/>
</dbReference>
<protein>
    <recommendedName>
        <fullName evidence="14">DNA-directed RNA polymerase III subunit RPC8</fullName>
    </recommendedName>
    <alternativeName>
        <fullName evidence="16">DNA-directed RNA polymerase III subunit H</fullName>
    </alternativeName>
    <alternativeName>
        <fullName evidence="15">DNA-directed RNA polymerase III subunit rpc8</fullName>
    </alternativeName>
</protein>
<dbReference type="InterPro" id="IPR047863">
    <property type="entry name" value="Ribosomal_uS8_CS"/>
</dbReference>
<comment type="similarity">
    <text evidence="3">Belongs to the eukaryotic RPB7/RPC8 RNA polymerase subunit family.</text>
</comment>
<dbReference type="GO" id="GO:0003899">
    <property type="term" value="F:DNA-directed RNA polymerase activity"/>
    <property type="evidence" value="ECO:0007669"/>
    <property type="project" value="InterPro"/>
</dbReference>
<evidence type="ECO:0000256" key="7">
    <source>
        <dbReference type="ARBA" id="ARBA00022980"/>
    </source>
</evidence>
<evidence type="ECO:0000256" key="9">
    <source>
        <dbReference type="ARBA" id="ARBA00023163"/>
    </source>
</evidence>
<feature type="compositionally biased region" description="Basic and acidic residues" evidence="18">
    <location>
        <begin position="327"/>
        <end position="338"/>
    </location>
</feature>
<evidence type="ECO:0000256" key="2">
    <source>
        <dbReference type="ARBA" id="ARBA00006471"/>
    </source>
</evidence>
<dbReference type="Pfam" id="PF00410">
    <property type="entry name" value="Ribosomal_S8"/>
    <property type="match status" value="1"/>
</dbReference>
<comment type="caution">
    <text evidence="21">The sequence shown here is derived from an EMBL/GenBank/DDBJ whole genome shotgun (WGS) entry which is preliminary data.</text>
</comment>
<evidence type="ECO:0000256" key="3">
    <source>
        <dbReference type="ARBA" id="ARBA00009307"/>
    </source>
</evidence>
<evidence type="ECO:0000256" key="17">
    <source>
        <dbReference type="RuleBase" id="RU003660"/>
    </source>
</evidence>
<feature type="domain" description="RNA polymerase III subunit Rpc25" evidence="20">
    <location>
        <begin position="242"/>
        <end position="358"/>
    </location>
</feature>
<keyword evidence="6" id="KW-0391">Immunity</keyword>
<comment type="subunit">
    <text evidence="13">Component of the RNA polymerase III complex consisting of 17 subunits: a ten-subunit horseshoe-shaped catalytic core composed of POLR3A/RPC1, POLR3B/RPC2, POLR1C/RPAC1, POLR1D/RPAC2, POLR3K/RPC10, POLR2E/RPABC1, POLR2F/RPABC2, POLR2H/RPABC3, POLR2K/RPABC4 and POLR2L/RPABC5; a mobile stalk composed of two subunits POLR3H/RPC8 and CRCP/RPC9, protruding from the core and functioning primarily in transcription initiation; and additional subunits homologous to general transcription factors of the RNA polymerase II machinery, POLR3C/RPC3-POLR3F/RPC6-POLR3G/RPC7 heterotrimer required for transcription initiation and POLR3D/RPC4-POLR3E/RPC5 heterodimer involved in both transcription initiation and termination. Interacts with CRCP/RPC9. POLR3H/RPC8 and CRCP/RPC9 probably form a Pol III subcomplex.</text>
</comment>
<dbReference type="GO" id="GO:0000428">
    <property type="term" value="C:DNA-directed RNA polymerase complex"/>
    <property type="evidence" value="ECO:0007669"/>
    <property type="project" value="UniProtKB-KW"/>
</dbReference>
<evidence type="ECO:0000256" key="14">
    <source>
        <dbReference type="ARBA" id="ARBA00072526"/>
    </source>
</evidence>
<evidence type="ECO:0000256" key="1">
    <source>
        <dbReference type="ARBA" id="ARBA00004123"/>
    </source>
</evidence>
<dbReference type="STRING" id="50429.A0A2B4S0N6"/>
<accession>A0A2B4S0N6</accession>
<keyword evidence="9" id="KW-0804">Transcription</keyword>
<evidence type="ECO:0000256" key="12">
    <source>
        <dbReference type="ARBA" id="ARBA00054245"/>
    </source>
</evidence>
<sequence length="360" mass="41121">MVRINVLSDALNSICNAERRGKRRVLLRPSSKVIVKFLTVKIKHGYIGEFEIVDDHRSGKIVVNLTGRLNKCGVISPRYDLKVHDIEQWASNLLPSRQFGYLVITTSSGIMDHEEARRKHTGGKLLGVTIRDSISDLGIRSQFYSGRTTRVKSPVRFSEMFVLAEMKDTVRVKPWHFGVDLREAIATKLNKKLANKVVHNVGLCIVLHDITHIGDSYLFPGDGSSHTPVRFRFVVFRPFIDEVLTGRIRSCNHEGVQVSLEFFDDITIPYEYLQQPSKFDEDEQLWVWEYTTEDGGHDLFMDINEEIRFRVVDEMFTDLSPAGPEMSGEKKDETENKRSPYTITGSITEPGLGLKTWWSS</sequence>
<keyword evidence="5" id="KW-0399">Innate immunity</keyword>
<gene>
    <name evidence="21" type="primary">POLR3H</name>
    <name evidence="21" type="ORF">AWC38_SpisGene12881</name>
</gene>
<evidence type="ECO:0000256" key="18">
    <source>
        <dbReference type="SAM" id="MobiDB-lite"/>
    </source>
</evidence>
<dbReference type="InterPro" id="IPR035987">
    <property type="entry name" value="Ribosomal_uS8_sf"/>
</dbReference>
<dbReference type="SUPFAM" id="SSF56047">
    <property type="entry name" value="Ribosomal protein S8"/>
    <property type="match status" value="1"/>
</dbReference>
<dbReference type="SUPFAM" id="SSF88798">
    <property type="entry name" value="N-terminal, heterodimerisation domain of RBP7 (RpoE)"/>
    <property type="match status" value="1"/>
</dbReference>
<dbReference type="PANTHER" id="PTHR11758">
    <property type="entry name" value="40S RIBOSOMAL PROTEIN S15A"/>
    <property type="match status" value="1"/>
</dbReference>
<dbReference type="GO" id="GO:0051607">
    <property type="term" value="P:defense response to virus"/>
    <property type="evidence" value="ECO:0007669"/>
    <property type="project" value="UniProtKB-KW"/>
</dbReference>
<evidence type="ECO:0000256" key="5">
    <source>
        <dbReference type="ARBA" id="ARBA00022588"/>
    </source>
</evidence>
<evidence type="ECO:0000259" key="19">
    <source>
        <dbReference type="Pfam" id="PF03876"/>
    </source>
</evidence>
<dbReference type="FunFam" id="3.30.1490.10:FF:000002">
    <property type="entry name" value="40S ribosomal protein S15a"/>
    <property type="match status" value="1"/>
</dbReference>
<evidence type="ECO:0000256" key="10">
    <source>
        <dbReference type="ARBA" id="ARBA00023242"/>
    </source>
</evidence>
<dbReference type="SUPFAM" id="SSF50249">
    <property type="entry name" value="Nucleic acid-binding proteins"/>
    <property type="match status" value="1"/>
</dbReference>
<keyword evidence="4 21" id="KW-0240">DNA-directed RNA polymerase</keyword>
<dbReference type="PROSITE" id="PS00053">
    <property type="entry name" value="RIBOSOMAL_S8"/>
    <property type="match status" value="1"/>
</dbReference>
<evidence type="ECO:0000256" key="8">
    <source>
        <dbReference type="ARBA" id="ARBA00023118"/>
    </source>
</evidence>